<protein>
    <recommendedName>
        <fullName evidence="4">Secreted protein</fullName>
    </recommendedName>
</protein>
<comment type="caution">
    <text evidence="2">The sequence shown here is derived from an EMBL/GenBank/DDBJ whole genome shotgun (WGS) entry which is preliminary data.</text>
</comment>
<evidence type="ECO:0000256" key="1">
    <source>
        <dbReference type="SAM" id="SignalP"/>
    </source>
</evidence>
<proteinExistence type="predicted"/>
<keyword evidence="3" id="KW-1185">Reference proteome</keyword>
<gene>
    <name evidence="2" type="ORF">PBS001_LOCUS5470</name>
</gene>
<evidence type="ECO:0008006" key="4">
    <source>
        <dbReference type="Google" id="ProtNLM"/>
    </source>
</evidence>
<dbReference type="Proteomes" id="UP001158986">
    <property type="component" value="Unassembled WGS sequence"/>
</dbReference>
<keyword evidence="1" id="KW-0732">Signal</keyword>
<accession>A0ABN8D1J0</accession>
<evidence type="ECO:0000313" key="3">
    <source>
        <dbReference type="Proteomes" id="UP001158986"/>
    </source>
</evidence>
<sequence length="136" mass="15417">MFFISIRQLTALVFWSTSIFPTRCANQRLPTKLRLSAVLQTRSASSCLWRRAHELLSSLFSWRVKVRSRRQISRSSVGEESLCGAGREDCLAIQPSNHYNQSGEKLEPLLARTTRDAVKRPVMRLVVRGCLSLPNG</sequence>
<reference evidence="2 3" key="1">
    <citation type="submission" date="2021-11" db="EMBL/GenBank/DDBJ databases">
        <authorList>
            <person name="Islam A."/>
            <person name="Islam S."/>
            <person name="Flora M.S."/>
            <person name="Rahman M."/>
            <person name="Ziaur R.M."/>
            <person name="Epstein J.H."/>
            <person name="Hassan M."/>
            <person name="Klassen M."/>
            <person name="Woodard K."/>
            <person name="Webb A."/>
            <person name="Webby R.J."/>
            <person name="El Zowalaty M.E."/>
        </authorList>
    </citation>
    <scope>NUCLEOTIDE SEQUENCE [LARGE SCALE GENOMIC DNA]</scope>
    <source>
        <strain evidence="2">Pbs1</strain>
    </source>
</reference>
<name>A0ABN8D1J0_9STRA</name>
<evidence type="ECO:0000313" key="2">
    <source>
        <dbReference type="EMBL" id="CAH0518920.1"/>
    </source>
</evidence>
<dbReference type="EMBL" id="CAKLCB010000273">
    <property type="protein sequence ID" value="CAH0518920.1"/>
    <property type="molecule type" value="Genomic_DNA"/>
</dbReference>
<feature type="chain" id="PRO_5047395731" description="Secreted protein" evidence="1">
    <location>
        <begin position="25"/>
        <end position="136"/>
    </location>
</feature>
<feature type="signal peptide" evidence="1">
    <location>
        <begin position="1"/>
        <end position="24"/>
    </location>
</feature>
<organism evidence="2 3">
    <name type="scientific">Peronospora belbahrii</name>
    <dbReference type="NCBI Taxonomy" id="622444"/>
    <lineage>
        <taxon>Eukaryota</taxon>
        <taxon>Sar</taxon>
        <taxon>Stramenopiles</taxon>
        <taxon>Oomycota</taxon>
        <taxon>Peronosporomycetes</taxon>
        <taxon>Peronosporales</taxon>
        <taxon>Peronosporaceae</taxon>
        <taxon>Peronospora</taxon>
    </lineage>
</organism>